<dbReference type="PANTHER" id="PTHR21248">
    <property type="entry name" value="CARDIOLIPIN SYNTHASE"/>
    <property type="match status" value="1"/>
</dbReference>
<evidence type="ECO:0000259" key="2">
    <source>
        <dbReference type="PROSITE" id="PS50025"/>
    </source>
</evidence>
<dbReference type="EMBL" id="CP109823">
    <property type="protein sequence ID" value="XAE53680.1"/>
    <property type="molecule type" value="Genomic_DNA"/>
</dbReference>
<dbReference type="SUPFAM" id="SSF49899">
    <property type="entry name" value="Concanavalin A-like lectins/glucanases"/>
    <property type="match status" value="2"/>
</dbReference>
<dbReference type="PANTHER" id="PTHR21248:SF22">
    <property type="entry name" value="PHOSPHOLIPASE D"/>
    <property type="match status" value="1"/>
</dbReference>
<dbReference type="SUPFAM" id="SSF56024">
    <property type="entry name" value="Phospholipase D/nuclease"/>
    <property type="match status" value="2"/>
</dbReference>
<evidence type="ECO:0000313" key="5">
    <source>
        <dbReference type="Proteomes" id="UP001448498"/>
    </source>
</evidence>
<proteinExistence type="predicted"/>
<dbReference type="InterPro" id="IPR025202">
    <property type="entry name" value="PLD-like_dom"/>
</dbReference>
<dbReference type="Proteomes" id="UP001448498">
    <property type="component" value="Chromosome 2"/>
</dbReference>
<keyword evidence="5" id="KW-1185">Reference proteome</keyword>
<dbReference type="RefSeq" id="WP_342706398.1">
    <property type="nucleotide sequence ID" value="NZ_CP109823.1"/>
</dbReference>
<feature type="domain" description="PLD phosphodiesterase" evidence="3">
    <location>
        <begin position="1107"/>
        <end position="1134"/>
    </location>
</feature>
<dbReference type="Pfam" id="PF13091">
    <property type="entry name" value="PLDc_2"/>
    <property type="match status" value="1"/>
</dbReference>
<dbReference type="SMART" id="SM00155">
    <property type="entry name" value="PLDc"/>
    <property type="match status" value="2"/>
</dbReference>
<keyword evidence="1" id="KW-1133">Transmembrane helix</keyword>
<protein>
    <submittedName>
        <fullName evidence="4">Phospholipase D-like domain-containing protein</fullName>
    </submittedName>
</protein>
<dbReference type="PROSITE" id="PS50035">
    <property type="entry name" value="PLD"/>
    <property type="match status" value="1"/>
</dbReference>
<evidence type="ECO:0000259" key="3">
    <source>
        <dbReference type="PROSITE" id="PS50035"/>
    </source>
</evidence>
<keyword evidence="1" id="KW-0812">Transmembrane</keyword>
<dbReference type="Gene3D" id="2.60.120.200">
    <property type="match status" value="2"/>
</dbReference>
<accession>A0ABZ3DYB3</accession>
<dbReference type="InterPro" id="IPR001791">
    <property type="entry name" value="Laminin_G"/>
</dbReference>
<reference evidence="4 5" key="1">
    <citation type="submission" date="2022-10" db="EMBL/GenBank/DDBJ databases">
        <title>Genomic of Burkholderia cepacia PN-1.</title>
        <authorList>
            <person name="Yang Y."/>
            <person name="Guan H."/>
            <person name="Huang J."/>
        </authorList>
    </citation>
    <scope>NUCLEOTIDE SEQUENCE [LARGE SCALE GENOMIC DNA]</scope>
    <source>
        <strain evidence="4 5">PN-1</strain>
    </source>
</reference>
<dbReference type="InterPro" id="IPR013320">
    <property type="entry name" value="ConA-like_dom_sf"/>
</dbReference>
<gene>
    <name evidence="4" type="ORF">OHZ10_34175</name>
</gene>
<evidence type="ECO:0000313" key="4">
    <source>
        <dbReference type="EMBL" id="XAE53680.1"/>
    </source>
</evidence>
<sequence>METDYGLYIPAASYVRVPSNHAYDFGVGDFTVTLLFQTAKAGPLLARKSPGTGTPAFAGWYLMLESSGAIRMVTDDGTGYYTVTSIATAALDNTWHSAAVVRQNGLLTIYFDGNPVAASVRSTLPTPLSVSNGMDLLMGRIDPELEPNAQFEGVIEDVTLWNRALAADEIVNTIFNNVQPGSSGLVGLWEMNRNFADSSTTMNFATPVGSVAFRPVYHCVWVEGVNAYSYCSIDMHEDVDNDWGARIGAGGMIVVPSNNAYNFGAGDFSITALFQTTRGGTIISRKSATESGPGDAGWVVAVGGDGALTVSTDSGSGYYAVATAPTTALNGHWRSIAVVRQAGTLLVYLDAEQLSTTVRSTLPTPLNVSSSTRMLIGNTDRPVTPNGQFLGVIEDVTIWNRAITTTEIQMTRFNGLSGAEPGLVGFWKMDNDFADASPTRNTGSASGAVTFTPVHHPANRRQSLNIAAGTPYLYGGVFDKALNSGDFPAETVLNVYRPDGTPLRPGDASDTQLIMFAGSSVQVFLIQNPQAGKWVFELTSPTNVPVLFNAQTIPSSQIPQTITSALRTVYSQPPAAHVRFLAARKPEALVAFTVRWADIVLWAGVGIATVAVVVVAWPVITGAAIGSTLLYASAVAAGVGSVLVNAGLSGQISNAAYDASYQMGVGSNSAGGKNTGSCSLVLDGENYFPLLRNLLIAVQTGSYDIAGKQPPVCPTFENMFKAVSDAGRKAYVLMFDTSAIYHMIENSDILKFYPRVWVTGVDGRDNYRARDALKKYENVQARLETYGSQASYTPIYSQHSKLAVFSVNGVKTALVGGFNITPSYWDDEDHPMYDHGNFHSWHDTAVLLQGPIVDEVEKEFDRRWIKANFDTGPANEATYVKFACYHVKHDTCLDGPGKCNTSPSLIPYENPLNGNAPVPVDVLVTSSEYEEKFTQIKKKMIEKIGTASAYVYFENFTFHDLDVVNALVNKVNAAPGLTCIINLPYPTNGNDTEDQKGQDYLIRIAFATMLINTGQWTRATFKDNVTVEKNQCSSAVVTFLPGKGIEYATFNYVIGGQSTSIMLGTSLLDVVQTGQSSFVFTSGVRYFTTIDPNEPKFQCPDLSPNFRSIYIHSKLALFDDSYAIVGSANFNSRSLTYDGECSIGISSTAAVLPIRQAVFAHWGMDTPQNWAARMRTNVAGPKQGVCAVPLPISVLSRIEPPWYWAYAACIYEFSDIN</sequence>
<feature type="transmembrane region" description="Helical" evidence="1">
    <location>
        <begin position="629"/>
        <end position="648"/>
    </location>
</feature>
<name>A0ABZ3DYB3_9BURK</name>
<feature type="transmembrane region" description="Helical" evidence="1">
    <location>
        <begin position="599"/>
        <end position="617"/>
    </location>
</feature>
<feature type="domain" description="Laminin G" evidence="2">
    <location>
        <begin position="4"/>
        <end position="182"/>
    </location>
</feature>
<dbReference type="SMART" id="SM00282">
    <property type="entry name" value="LamG"/>
    <property type="match status" value="2"/>
</dbReference>
<keyword evidence="1" id="KW-0472">Membrane</keyword>
<dbReference type="PROSITE" id="PS50025">
    <property type="entry name" value="LAM_G_DOMAIN"/>
    <property type="match status" value="1"/>
</dbReference>
<dbReference type="Pfam" id="PF13385">
    <property type="entry name" value="Laminin_G_3"/>
    <property type="match status" value="2"/>
</dbReference>
<dbReference type="InterPro" id="IPR001736">
    <property type="entry name" value="PLipase_D/transphosphatidylase"/>
</dbReference>
<dbReference type="Gene3D" id="3.30.870.10">
    <property type="entry name" value="Endonuclease Chain A"/>
    <property type="match status" value="2"/>
</dbReference>
<organism evidence="4 5">
    <name type="scientific">Burkholderia arboris</name>
    <dbReference type="NCBI Taxonomy" id="488730"/>
    <lineage>
        <taxon>Bacteria</taxon>
        <taxon>Pseudomonadati</taxon>
        <taxon>Pseudomonadota</taxon>
        <taxon>Betaproteobacteria</taxon>
        <taxon>Burkholderiales</taxon>
        <taxon>Burkholderiaceae</taxon>
        <taxon>Burkholderia</taxon>
        <taxon>Burkholderia cepacia complex</taxon>
    </lineage>
</organism>
<dbReference type="CDD" id="cd00110">
    <property type="entry name" value="LamG"/>
    <property type="match status" value="1"/>
</dbReference>
<evidence type="ECO:0000256" key="1">
    <source>
        <dbReference type="SAM" id="Phobius"/>
    </source>
</evidence>